<dbReference type="AlphaFoldDB" id="A0A0A2M304"/>
<gene>
    <name evidence="1" type="ORF">Q763_06230</name>
</gene>
<dbReference type="Proteomes" id="UP000030129">
    <property type="component" value="Unassembled WGS sequence"/>
</dbReference>
<dbReference type="RefSeq" id="WP_035132196.1">
    <property type="nucleotide sequence ID" value="NZ_JRLV01000005.1"/>
</dbReference>
<reference evidence="1 2" key="1">
    <citation type="submission" date="2013-09" db="EMBL/GenBank/DDBJ databases">
        <authorList>
            <person name="Zeng Z."/>
            <person name="Chen C."/>
        </authorList>
    </citation>
    <scope>NUCLEOTIDE SEQUENCE [LARGE SCALE GENOMIC DNA]</scope>
    <source>
        <strain evidence="1 2">F44-8</strain>
    </source>
</reference>
<evidence type="ECO:0000313" key="1">
    <source>
        <dbReference type="EMBL" id="KGO82685.1"/>
    </source>
</evidence>
<comment type="caution">
    <text evidence="1">The sequence shown here is derived from an EMBL/GenBank/DDBJ whole genome shotgun (WGS) entry which is preliminary data.</text>
</comment>
<evidence type="ECO:0000313" key="2">
    <source>
        <dbReference type="Proteomes" id="UP000030129"/>
    </source>
</evidence>
<dbReference type="STRING" id="1406840.Q763_06230"/>
<proteinExistence type="predicted"/>
<organism evidence="1 2">
    <name type="scientific">Flavobacterium beibuense F44-8</name>
    <dbReference type="NCBI Taxonomy" id="1406840"/>
    <lineage>
        <taxon>Bacteria</taxon>
        <taxon>Pseudomonadati</taxon>
        <taxon>Bacteroidota</taxon>
        <taxon>Flavobacteriia</taxon>
        <taxon>Flavobacteriales</taxon>
        <taxon>Flavobacteriaceae</taxon>
        <taxon>Flavobacterium</taxon>
    </lineage>
</organism>
<dbReference type="EMBL" id="JRLV01000005">
    <property type="protein sequence ID" value="KGO82685.1"/>
    <property type="molecule type" value="Genomic_DNA"/>
</dbReference>
<protein>
    <submittedName>
        <fullName evidence="1">Uncharacterized protein</fullName>
    </submittedName>
</protein>
<keyword evidence="2" id="KW-1185">Reference proteome</keyword>
<accession>A0A0A2M304</accession>
<sequence length="131" mass="14780">MGLQEKKAIQGIKEQYFDNYQNELNEIVGKELPIDITWDSFDMEAIKFIPSVCLQRTVDAFKELCSDTVGKEAVQESITKIVVNNIPAEGAEEKKNLNLDSGILTIEASYGGHHSGYYTDTTIREYLENNL</sequence>
<name>A0A0A2M304_9FLAO</name>
<dbReference type="eggNOG" id="ENOG5032RS8">
    <property type="taxonomic scope" value="Bacteria"/>
</dbReference>